<dbReference type="EMBL" id="GBRH01235377">
    <property type="protein sequence ID" value="JAD62518.1"/>
    <property type="molecule type" value="Transcribed_RNA"/>
</dbReference>
<accession>A0A0A9BK29</accession>
<reference evidence="1" key="2">
    <citation type="journal article" date="2015" name="Data Brief">
        <title>Shoot transcriptome of the giant reed, Arundo donax.</title>
        <authorList>
            <person name="Barrero R.A."/>
            <person name="Guerrero F.D."/>
            <person name="Moolhuijzen P."/>
            <person name="Goolsby J.A."/>
            <person name="Tidwell J."/>
            <person name="Bellgard S.E."/>
            <person name="Bellgard M.I."/>
        </authorList>
    </citation>
    <scope>NUCLEOTIDE SEQUENCE</scope>
    <source>
        <tissue evidence="1">Shoot tissue taken approximately 20 cm above the soil surface</tissue>
    </source>
</reference>
<sequence>MDGIEWLVGRLGVKAVVIL</sequence>
<protein>
    <submittedName>
        <fullName evidence="1">Uncharacterized protein</fullName>
    </submittedName>
</protein>
<organism evidence="1">
    <name type="scientific">Arundo donax</name>
    <name type="common">Giant reed</name>
    <name type="synonym">Donax arundinaceus</name>
    <dbReference type="NCBI Taxonomy" id="35708"/>
    <lineage>
        <taxon>Eukaryota</taxon>
        <taxon>Viridiplantae</taxon>
        <taxon>Streptophyta</taxon>
        <taxon>Embryophyta</taxon>
        <taxon>Tracheophyta</taxon>
        <taxon>Spermatophyta</taxon>
        <taxon>Magnoliopsida</taxon>
        <taxon>Liliopsida</taxon>
        <taxon>Poales</taxon>
        <taxon>Poaceae</taxon>
        <taxon>PACMAD clade</taxon>
        <taxon>Arundinoideae</taxon>
        <taxon>Arundineae</taxon>
        <taxon>Arundo</taxon>
    </lineage>
</organism>
<reference evidence="1" key="1">
    <citation type="submission" date="2014-09" db="EMBL/GenBank/DDBJ databases">
        <authorList>
            <person name="Magalhaes I.L.F."/>
            <person name="Oliveira U."/>
            <person name="Santos F.R."/>
            <person name="Vidigal T.H.D.A."/>
            <person name="Brescovit A.D."/>
            <person name="Santos A.J."/>
        </authorList>
    </citation>
    <scope>NUCLEOTIDE SEQUENCE</scope>
    <source>
        <tissue evidence="1">Shoot tissue taken approximately 20 cm above the soil surface</tissue>
    </source>
</reference>
<dbReference type="AlphaFoldDB" id="A0A0A9BK29"/>
<evidence type="ECO:0000313" key="1">
    <source>
        <dbReference type="EMBL" id="JAD62518.1"/>
    </source>
</evidence>
<proteinExistence type="predicted"/>
<name>A0A0A9BK29_ARUDO</name>